<accession>A0A154W2K8</accession>
<keyword evidence="3" id="KW-1185">Reference proteome</keyword>
<dbReference type="PROSITE" id="PS00061">
    <property type="entry name" value="ADH_SHORT"/>
    <property type="match status" value="1"/>
</dbReference>
<dbReference type="PRINTS" id="PR00081">
    <property type="entry name" value="GDHRDH"/>
</dbReference>
<dbReference type="InterPro" id="IPR002347">
    <property type="entry name" value="SDR_fam"/>
</dbReference>
<dbReference type="SUPFAM" id="SSF51735">
    <property type="entry name" value="NAD(P)-binding Rossmann-fold domains"/>
    <property type="match status" value="1"/>
</dbReference>
<proteinExistence type="inferred from homology"/>
<dbReference type="FunFam" id="3.40.50.720:FF:000084">
    <property type="entry name" value="Short-chain dehydrogenase reductase"/>
    <property type="match status" value="1"/>
</dbReference>
<dbReference type="RefSeq" id="WP_067556589.1">
    <property type="nucleotide sequence ID" value="NZ_LPXN01000112.1"/>
</dbReference>
<evidence type="ECO:0000313" key="3">
    <source>
        <dbReference type="Proteomes" id="UP000076400"/>
    </source>
</evidence>
<dbReference type="STRING" id="580166.AUP43_09755"/>
<dbReference type="Gene3D" id="3.40.50.720">
    <property type="entry name" value="NAD(P)-binding Rossmann-like Domain"/>
    <property type="match status" value="1"/>
</dbReference>
<dbReference type="Pfam" id="PF13561">
    <property type="entry name" value="adh_short_C2"/>
    <property type="match status" value="1"/>
</dbReference>
<dbReference type="InterPro" id="IPR020904">
    <property type="entry name" value="Sc_DH/Rdtase_CS"/>
</dbReference>
<comment type="caution">
    <text evidence="2">The sequence shown here is derived from an EMBL/GenBank/DDBJ whole genome shotgun (WGS) entry which is preliminary data.</text>
</comment>
<evidence type="ECO:0000313" key="2">
    <source>
        <dbReference type="EMBL" id="KZD07805.1"/>
    </source>
</evidence>
<dbReference type="EMBL" id="LPXN01000112">
    <property type="protein sequence ID" value="KZD07805.1"/>
    <property type="molecule type" value="Genomic_DNA"/>
</dbReference>
<dbReference type="NCBIfam" id="NF009466">
    <property type="entry name" value="PRK12826.1-2"/>
    <property type="match status" value="1"/>
</dbReference>
<dbReference type="PRINTS" id="PR00080">
    <property type="entry name" value="SDRFAMILY"/>
</dbReference>
<dbReference type="PANTHER" id="PTHR42760">
    <property type="entry name" value="SHORT-CHAIN DEHYDROGENASES/REDUCTASES FAMILY MEMBER"/>
    <property type="match status" value="1"/>
</dbReference>
<dbReference type="PANTHER" id="PTHR42760:SF132">
    <property type="entry name" value="SHORT-CHAIN DEHYDROGENASE_REDUCTASE FAMILY PROTEIN"/>
    <property type="match status" value="1"/>
</dbReference>
<evidence type="ECO:0000256" key="1">
    <source>
        <dbReference type="ARBA" id="ARBA00006484"/>
    </source>
</evidence>
<sequence>MSGGVDSNPYGLSGQVALVTGATSGIGRQTAIALAGAGAAVAVNYRDGSRQDAEAVCADIAAAGGTAMPVHADVREEAQVDSMVAETVAHFGTLHILVANAGLERPAPFQDMSLEDWRMVIDVNLTGQFLCTRAAIREFLRRGMQPDISHALGKIVCMSSVHQRIPWAFAANYAASKGGVALLMQSLAQEFAPSRIRVNAIAPGAIRTPINRKAWETDAAMQELLTLMPYGRIGETSDIANAVLWLASDLSDYMTGETLFVDGGMSLYPSFRGAG</sequence>
<gene>
    <name evidence="2" type="ORF">AUP43_09755</name>
</gene>
<comment type="similarity">
    <text evidence="1">Belongs to the short-chain dehydrogenases/reductases (SDR) family.</text>
</comment>
<dbReference type="GO" id="GO:0016616">
    <property type="term" value="F:oxidoreductase activity, acting on the CH-OH group of donors, NAD or NADP as acceptor"/>
    <property type="evidence" value="ECO:0007669"/>
    <property type="project" value="TreeGrafter"/>
</dbReference>
<dbReference type="Proteomes" id="UP000076400">
    <property type="component" value="Unassembled WGS sequence"/>
</dbReference>
<dbReference type="InterPro" id="IPR036291">
    <property type="entry name" value="NAD(P)-bd_dom_sf"/>
</dbReference>
<dbReference type="NCBIfam" id="NF005559">
    <property type="entry name" value="PRK07231.1"/>
    <property type="match status" value="1"/>
</dbReference>
<reference evidence="2 3" key="1">
    <citation type="submission" date="2015-12" db="EMBL/GenBank/DDBJ databases">
        <title>Genome sequence of Oceanibaculum pacificum MCCC 1A02656.</title>
        <authorList>
            <person name="Lu L."/>
            <person name="Lai Q."/>
            <person name="Shao Z."/>
            <person name="Qian P."/>
        </authorList>
    </citation>
    <scope>NUCLEOTIDE SEQUENCE [LARGE SCALE GENOMIC DNA]</scope>
    <source>
        <strain evidence="2 3">MCCC 1A02656</strain>
    </source>
</reference>
<organism evidence="2 3">
    <name type="scientific">Oceanibaculum pacificum</name>
    <dbReference type="NCBI Taxonomy" id="580166"/>
    <lineage>
        <taxon>Bacteria</taxon>
        <taxon>Pseudomonadati</taxon>
        <taxon>Pseudomonadota</taxon>
        <taxon>Alphaproteobacteria</taxon>
        <taxon>Rhodospirillales</taxon>
        <taxon>Oceanibaculaceae</taxon>
        <taxon>Oceanibaculum</taxon>
    </lineage>
</organism>
<dbReference type="AlphaFoldDB" id="A0A154W2K8"/>
<name>A0A154W2K8_9PROT</name>
<dbReference type="OrthoDB" id="7499742at2"/>
<protein>
    <submittedName>
        <fullName evidence="2">Sugar dehydrogenase</fullName>
    </submittedName>
</protein>